<feature type="compositionally biased region" description="Polar residues" evidence="6">
    <location>
        <begin position="1"/>
        <end position="11"/>
    </location>
</feature>
<reference evidence="7" key="2">
    <citation type="submission" date="2025-09" db="UniProtKB">
        <authorList>
            <consortium name="Ensembl"/>
        </authorList>
    </citation>
    <scope>IDENTIFICATION</scope>
</reference>
<comment type="similarity">
    <text evidence="2">Belongs to the MTUS1 family.</text>
</comment>
<feature type="compositionally biased region" description="Low complexity" evidence="6">
    <location>
        <begin position="823"/>
        <end position="839"/>
    </location>
</feature>
<feature type="compositionally biased region" description="Basic and acidic residues" evidence="6">
    <location>
        <begin position="332"/>
        <end position="343"/>
    </location>
</feature>
<keyword evidence="8" id="KW-1185">Reference proteome</keyword>
<feature type="compositionally biased region" description="Low complexity" evidence="6">
    <location>
        <begin position="38"/>
        <end position="66"/>
    </location>
</feature>
<feature type="region of interest" description="Disordered" evidence="6">
    <location>
        <begin position="1"/>
        <end position="75"/>
    </location>
</feature>
<dbReference type="AlphaFoldDB" id="A0A668TAP2"/>
<dbReference type="PANTHER" id="PTHR24200">
    <property type="entry name" value="TOUCAN, ISOFORM A"/>
    <property type="match status" value="1"/>
</dbReference>
<feature type="region of interest" description="Disordered" evidence="6">
    <location>
        <begin position="91"/>
        <end position="132"/>
    </location>
</feature>
<dbReference type="Proteomes" id="UP000472276">
    <property type="component" value="Unassembled WGS sequence"/>
</dbReference>
<protein>
    <recommendedName>
        <fullName evidence="9">Microtubule associated tumor suppressor 1b</fullName>
    </recommendedName>
</protein>
<reference evidence="7" key="1">
    <citation type="submission" date="2025-08" db="UniProtKB">
        <authorList>
            <consortium name="Ensembl"/>
        </authorList>
    </citation>
    <scope>IDENTIFICATION</scope>
</reference>
<evidence type="ECO:0000313" key="7">
    <source>
        <dbReference type="Ensembl" id="ENSOABP00000023838.1"/>
    </source>
</evidence>
<feature type="compositionally biased region" description="Acidic residues" evidence="6">
    <location>
        <begin position="188"/>
        <end position="204"/>
    </location>
</feature>
<dbReference type="OMA" id="GNCENGR"/>
<feature type="compositionally biased region" description="Gly residues" evidence="6">
    <location>
        <begin position="556"/>
        <end position="567"/>
    </location>
</feature>
<evidence type="ECO:0000256" key="3">
    <source>
        <dbReference type="ARBA" id="ARBA00023054"/>
    </source>
</evidence>
<feature type="region of interest" description="Disordered" evidence="6">
    <location>
        <begin position="1223"/>
        <end position="1251"/>
    </location>
</feature>
<evidence type="ECO:0000256" key="2">
    <source>
        <dbReference type="ARBA" id="ARBA00007585"/>
    </source>
</evidence>
<proteinExistence type="inferred from homology"/>
<sequence length="1251" mass="132558">MSVSEPANSFPVSGVGGSRMKLPLHSAGDHNGNAFPISSSSSSSSSSSCLGESSPESLRSLSSLSEGRTDSPLDYNMFDVTLTTVKTVTLKSVVSDWTPEEERNPDDGDDGDDGDDASLGKSQTVAESTDNSVSVYLDANGDDCQQDSWNDNLTLALSLTGNGGFINEDLSSGSSNGRRRSSATPDSDATEVPDDDDDDDEEEALFVSVSSDVDVQRSSTTITSSGSRSGVGIVTSGVNAELEEVEVDGPAVHCPPSTGRHTDPPASEDLSEDTQMPTEDVKKMSSPPPEEAETGVEGSKPPPSQPDVSLAARPRPAPRSAVSTAAKPPGPEAKRVSRVDLKTVKAKVGSRPAPSPPKPATQNKSAPSNGKRAVVRKEEVQAGDGGKRQRSSAGPIKVAVIRGKSRNIKPNHRKAAGDPAAPQEKSLSVSRTLSTSTSSLGSEVAGEKRLNDPRKAGRDVPDKHGKSDEEEAKCPNKECVEEQTEGSGEALVSAAAEEKPRTPSRKVSSKLGPSPRPQGRGTRVDRGPSGPAPGSGTGPPGQGSSGPRQAQTDGSTLGGGPSAGSGGPTTKSQGIPKPRTSAACGPTAAKPTANQQPGSAGRPATPTAASKLPVKGLPTSLSSSSLGSNENNGGVSKASPAAPTGAVPDERPSRSTLPVGSQSAAKPSASSSTTSTSTPSDAVTNGPSTAAPKPPALRSRALSLQARTSSTGLKPPTITNQNAARTAAAKSNPAAGQGLTKQATQSPLQRSGSARVSRLNGAVDKNNKPREAPGKTPSHTGSSSQTAASTGGNNQNLQLPPPDLIPDDVNANAPVAPVPPVPATNTTNTATSGTAGPSTLGLKARTGPRSGPRAGSRLQSASRAGGHGGAVASDGTNAIKQNHSKEQAEKKNQAIVQLRKLLVQGNKKVEALATVIQHLFTEREETLKQKKELSQELANLRDELVVSSQCCERLQKEKQEARIGFEEALKRLREQHREELAQLEERLTSFYQTEWDKVHQTYQEEADKCRVLMEKQVEELRSRQEVERKKQEVSHSQKMESLKQHYEASLEEMKTIHRSDLETLEKALKDTETSLSEKLTELTAEKEDLSEKLRAEEERRKRILTDKNLKDSHTVYLEKELESLKVVLEIKNNQLHQKEKKLMEMDKLVETNVKLEECLKKVQQENEDYKARMDKHAALSKQLSSEQAILQQTLQKESKVNKRLSMENEELLWKLHNGDLLASPRRLSPTSPFSSPRNSASFPTAAPLSPR</sequence>
<feature type="coiled-coil region" evidence="5">
    <location>
        <begin position="916"/>
        <end position="993"/>
    </location>
</feature>
<feature type="compositionally biased region" description="Low complexity" evidence="6">
    <location>
        <begin position="778"/>
        <end position="798"/>
    </location>
</feature>
<feature type="compositionally biased region" description="Basic residues" evidence="6">
    <location>
        <begin position="403"/>
        <end position="414"/>
    </location>
</feature>
<dbReference type="PANTHER" id="PTHR24200:SF7">
    <property type="entry name" value="MICROTUBULE-ASSOCIATED TUMOR SUPPRESSOR 1"/>
    <property type="match status" value="1"/>
</dbReference>
<feature type="coiled-coil region" evidence="5">
    <location>
        <begin position="1061"/>
        <end position="1179"/>
    </location>
</feature>
<keyword evidence="3 5" id="KW-0175">Coiled coil</keyword>
<feature type="compositionally biased region" description="Polar residues" evidence="6">
    <location>
        <begin position="739"/>
        <end position="754"/>
    </location>
</feature>
<feature type="compositionally biased region" description="Low complexity" evidence="6">
    <location>
        <begin position="207"/>
        <end position="237"/>
    </location>
</feature>
<feature type="region of interest" description="Disordered" evidence="6">
    <location>
        <begin position="165"/>
        <end position="891"/>
    </location>
</feature>
<feature type="compositionally biased region" description="Gly residues" evidence="6">
    <location>
        <begin position="533"/>
        <end position="544"/>
    </location>
</feature>
<evidence type="ECO:0000313" key="8">
    <source>
        <dbReference type="Proteomes" id="UP000472276"/>
    </source>
</evidence>
<dbReference type="InterPro" id="IPR051293">
    <property type="entry name" value="MTUS1/CCDC69"/>
</dbReference>
<feature type="compositionally biased region" description="Polar residues" evidence="6">
    <location>
        <begin position="705"/>
        <end position="724"/>
    </location>
</feature>
<accession>A0A668TAP2</accession>
<evidence type="ECO:0008006" key="9">
    <source>
        <dbReference type="Google" id="ProtNLM"/>
    </source>
</evidence>
<evidence type="ECO:0000256" key="6">
    <source>
        <dbReference type="SAM" id="MobiDB-lite"/>
    </source>
</evidence>
<feature type="compositionally biased region" description="Acidic residues" evidence="6">
    <location>
        <begin position="107"/>
        <end position="116"/>
    </location>
</feature>
<dbReference type="Ensembl" id="ENSOABT00000024536.2">
    <property type="protein sequence ID" value="ENSOABP00000023838.1"/>
    <property type="gene ID" value="ENSOABG00000011422.2"/>
</dbReference>
<dbReference type="GO" id="GO:0005634">
    <property type="term" value="C:nucleus"/>
    <property type="evidence" value="ECO:0007669"/>
    <property type="project" value="UniProtKB-SubCell"/>
</dbReference>
<evidence type="ECO:0000256" key="5">
    <source>
        <dbReference type="SAM" id="Coils"/>
    </source>
</evidence>
<dbReference type="GO" id="GO:0005737">
    <property type="term" value="C:cytoplasm"/>
    <property type="evidence" value="ECO:0007669"/>
    <property type="project" value="TreeGrafter"/>
</dbReference>
<gene>
    <name evidence="7" type="primary">GPRIN1</name>
</gene>
<feature type="compositionally biased region" description="Basic and acidic residues" evidence="6">
    <location>
        <begin position="445"/>
        <end position="480"/>
    </location>
</feature>
<evidence type="ECO:0000256" key="4">
    <source>
        <dbReference type="ARBA" id="ARBA00023242"/>
    </source>
</evidence>
<feature type="compositionally biased region" description="Polar residues" evidence="6">
    <location>
        <begin position="1228"/>
        <end position="1242"/>
    </location>
</feature>
<evidence type="ECO:0000256" key="1">
    <source>
        <dbReference type="ARBA" id="ARBA00004123"/>
    </source>
</evidence>
<organism evidence="7 8">
    <name type="scientific">Oreochromis aureus</name>
    <name type="common">Israeli tilapia</name>
    <name type="synonym">Chromis aureus</name>
    <dbReference type="NCBI Taxonomy" id="47969"/>
    <lineage>
        <taxon>Eukaryota</taxon>
        <taxon>Metazoa</taxon>
        <taxon>Chordata</taxon>
        <taxon>Craniata</taxon>
        <taxon>Vertebrata</taxon>
        <taxon>Euteleostomi</taxon>
        <taxon>Actinopterygii</taxon>
        <taxon>Neopterygii</taxon>
        <taxon>Teleostei</taxon>
        <taxon>Neoteleostei</taxon>
        <taxon>Acanthomorphata</taxon>
        <taxon>Ovalentaria</taxon>
        <taxon>Cichlomorphae</taxon>
        <taxon>Cichliformes</taxon>
        <taxon>Cichlidae</taxon>
        <taxon>African cichlids</taxon>
        <taxon>Pseudocrenilabrinae</taxon>
        <taxon>Oreochromini</taxon>
        <taxon>Oreochromis</taxon>
    </lineage>
</organism>
<feature type="compositionally biased region" description="Low complexity" evidence="6">
    <location>
        <begin position="426"/>
        <end position="442"/>
    </location>
</feature>
<name>A0A668TAP2_OREAU</name>
<dbReference type="GO" id="GO:0008017">
    <property type="term" value="F:microtubule binding"/>
    <property type="evidence" value="ECO:0007669"/>
    <property type="project" value="TreeGrafter"/>
</dbReference>
<feature type="compositionally biased region" description="Polar residues" evidence="6">
    <location>
        <begin position="120"/>
        <end position="132"/>
    </location>
</feature>
<comment type="subcellular location">
    <subcellularLocation>
        <location evidence="1">Nucleus</location>
    </subcellularLocation>
</comment>
<feature type="compositionally biased region" description="Low complexity" evidence="6">
    <location>
        <begin position="620"/>
        <end position="636"/>
    </location>
</feature>
<feature type="compositionally biased region" description="Low complexity" evidence="6">
    <location>
        <begin position="309"/>
        <end position="326"/>
    </location>
</feature>
<keyword evidence="4" id="KW-0539">Nucleus</keyword>
<feature type="compositionally biased region" description="Low complexity" evidence="6">
    <location>
        <begin position="661"/>
        <end position="682"/>
    </location>
</feature>